<dbReference type="SUPFAM" id="SSF52540">
    <property type="entry name" value="P-loop containing nucleoside triphosphate hydrolases"/>
    <property type="match status" value="1"/>
</dbReference>
<dbReference type="EC" id="6.3.3.3" evidence="9"/>
<keyword evidence="5 9" id="KW-0093">Biotin biosynthesis</keyword>
<dbReference type="RefSeq" id="WP_290400240.1">
    <property type="nucleotide sequence ID" value="NZ_JAUHLN010000002.1"/>
</dbReference>
<proteinExistence type="inferred from homology"/>
<feature type="binding site" evidence="9">
    <location>
        <position position="110"/>
    </location>
    <ligand>
        <name>Mg(2+)</name>
        <dbReference type="ChEBI" id="CHEBI:18420"/>
    </ligand>
</feature>
<gene>
    <name evidence="9 10" type="primary">bioD</name>
    <name evidence="10" type="ORF">QYF49_14300</name>
</gene>
<comment type="function">
    <text evidence="9">Catalyzes a mechanistically unusual reaction, the ATP-dependent insertion of CO2 between the N7 and N8 nitrogen atoms of 7,8-diaminopelargonic acid (DAPA, also called 7,8-diammoniononanoate) to form a ureido ring.</text>
</comment>
<comment type="subcellular location">
    <subcellularLocation>
        <location evidence="9">Cytoplasm</location>
    </subcellularLocation>
</comment>
<evidence type="ECO:0000256" key="5">
    <source>
        <dbReference type="ARBA" id="ARBA00022756"/>
    </source>
</evidence>
<comment type="subunit">
    <text evidence="9">Homodimer.</text>
</comment>
<evidence type="ECO:0000256" key="8">
    <source>
        <dbReference type="ARBA" id="ARBA00047386"/>
    </source>
</evidence>
<evidence type="ECO:0000256" key="7">
    <source>
        <dbReference type="ARBA" id="ARBA00022842"/>
    </source>
</evidence>
<keyword evidence="4 9" id="KW-0547">Nucleotide-binding</keyword>
<protein>
    <recommendedName>
        <fullName evidence="9">ATP-dependent dethiobiotin synthetase BioD</fullName>
        <ecNumber evidence="9">6.3.3.3</ecNumber>
    </recommendedName>
    <alternativeName>
        <fullName evidence="9">DTB synthetase</fullName>
        <shortName evidence="9">DTBS</shortName>
    </alternativeName>
    <alternativeName>
        <fullName evidence="9">Dethiobiotin synthase</fullName>
    </alternativeName>
</protein>
<dbReference type="PANTHER" id="PTHR43210">
    <property type="entry name" value="DETHIOBIOTIN SYNTHETASE"/>
    <property type="match status" value="1"/>
</dbReference>
<organism evidence="10 11">
    <name type="scientific">Fictibacillus terranigra</name>
    <dbReference type="NCBI Taxonomy" id="3058424"/>
    <lineage>
        <taxon>Bacteria</taxon>
        <taxon>Bacillati</taxon>
        <taxon>Bacillota</taxon>
        <taxon>Bacilli</taxon>
        <taxon>Bacillales</taxon>
        <taxon>Fictibacillaceae</taxon>
        <taxon>Fictibacillus</taxon>
    </lineage>
</organism>
<evidence type="ECO:0000256" key="2">
    <source>
        <dbReference type="ARBA" id="ARBA00022598"/>
    </source>
</evidence>
<comment type="cofactor">
    <cofactor evidence="9">
        <name>Mg(2+)</name>
        <dbReference type="ChEBI" id="CHEBI:18420"/>
    </cofactor>
</comment>
<feature type="binding site" evidence="9">
    <location>
        <position position="42"/>
    </location>
    <ligand>
        <name>substrate</name>
    </ligand>
</feature>
<dbReference type="NCBIfam" id="TIGR00347">
    <property type="entry name" value="bioD"/>
    <property type="match status" value="1"/>
</dbReference>
<comment type="caution">
    <text evidence="9">Lacks conserved residue(s) required for the propagation of feature annotation.</text>
</comment>
<keyword evidence="11" id="KW-1185">Reference proteome</keyword>
<dbReference type="InterPro" id="IPR004472">
    <property type="entry name" value="DTB_synth_BioD"/>
</dbReference>
<dbReference type="Pfam" id="PF13500">
    <property type="entry name" value="AAA_26"/>
    <property type="match status" value="1"/>
</dbReference>
<dbReference type="Gene3D" id="3.40.50.300">
    <property type="entry name" value="P-loop containing nucleotide triphosphate hydrolases"/>
    <property type="match status" value="1"/>
</dbReference>
<keyword evidence="1 9" id="KW-0963">Cytoplasm</keyword>
<comment type="caution">
    <text evidence="10">The sequence shown here is derived from an EMBL/GenBank/DDBJ whole genome shotgun (WGS) entry which is preliminary data.</text>
</comment>
<reference evidence="10" key="1">
    <citation type="submission" date="2023-06" db="EMBL/GenBank/DDBJ databases">
        <title>Draft Genome Sequences of Representative Paenibacillus Polymyxa, Bacillus cereus, Fictibacillus sp., and Brevibacillus agri Strains Isolated from Amazonian Dark Earth.</title>
        <authorList>
            <person name="Pellegrinetti T.A."/>
            <person name="Cunha I.C.M."/>
            <person name="Chaves M.G."/>
            <person name="Freitas A.S."/>
            <person name="Silva A.V.R."/>
            <person name="Tsai S.M."/>
            <person name="Mendes L.W."/>
        </authorList>
    </citation>
    <scope>NUCLEOTIDE SEQUENCE</scope>
    <source>
        <strain evidence="10">CENA-BCM004</strain>
    </source>
</reference>
<feature type="binding site" evidence="9">
    <location>
        <position position="17"/>
    </location>
    <ligand>
        <name>Mg(2+)</name>
        <dbReference type="ChEBI" id="CHEBI:18420"/>
    </ligand>
</feature>
<comment type="catalytic activity">
    <reaction evidence="8">
        <text>(7R,8S)-8-amino-7-(carboxyamino)nonanoate + ATP = (4R,5S)-dethiobiotin + ADP + phosphate + H(+)</text>
        <dbReference type="Rhea" id="RHEA:63684"/>
        <dbReference type="ChEBI" id="CHEBI:15378"/>
        <dbReference type="ChEBI" id="CHEBI:30616"/>
        <dbReference type="ChEBI" id="CHEBI:43474"/>
        <dbReference type="ChEBI" id="CHEBI:149470"/>
        <dbReference type="ChEBI" id="CHEBI:149473"/>
        <dbReference type="ChEBI" id="CHEBI:456216"/>
    </reaction>
</comment>
<dbReference type="PIRSF" id="PIRSF006755">
    <property type="entry name" value="DTB_synth"/>
    <property type="match status" value="1"/>
</dbReference>
<feature type="active site" evidence="9">
    <location>
        <position position="38"/>
    </location>
</feature>
<dbReference type="EMBL" id="JAUHLN010000002">
    <property type="protein sequence ID" value="MDN4074170.1"/>
    <property type="molecule type" value="Genomic_DNA"/>
</dbReference>
<name>A0ABT8E8E0_9BACL</name>
<dbReference type="HAMAP" id="MF_00336">
    <property type="entry name" value="BioD"/>
    <property type="match status" value="1"/>
</dbReference>
<comment type="similarity">
    <text evidence="9">Belongs to the dethiobiotin synthetase family.</text>
</comment>
<keyword evidence="7 9" id="KW-0460">Magnesium</keyword>
<feature type="binding site" evidence="9">
    <location>
        <begin position="110"/>
        <end position="113"/>
    </location>
    <ligand>
        <name>ATP</name>
        <dbReference type="ChEBI" id="CHEBI:30616"/>
    </ligand>
</feature>
<keyword evidence="2 9" id="KW-0436">Ligase</keyword>
<evidence type="ECO:0000313" key="10">
    <source>
        <dbReference type="EMBL" id="MDN4074170.1"/>
    </source>
</evidence>
<dbReference type="GO" id="GO:0004141">
    <property type="term" value="F:dethiobiotin synthase activity"/>
    <property type="evidence" value="ECO:0007669"/>
    <property type="project" value="UniProtKB-EC"/>
</dbReference>
<sequence>MGQAYFVTGTGTEIGKTAATTLLYLSLTAMGKRVTIFKPFQTGLNHTNHTYPDISWYDELLGLKDCGMYMLEPETSPHLAIKLAGERIDEQRIIDHIQSLKEEYDIVLVEGAGGIAVPLIEHETHFYMTADLIKDCGLPVIFVSASGLGSIHHVLATQSYTAMRNIEIKTIIFNFYQHENMIHRDNVETIAKLTALKPLLCIPAFNNVKDDLPGYTHTLLENPNYIQQLKEVFFNAYPIH</sequence>
<evidence type="ECO:0000256" key="6">
    <source>
        <dbReference type="ARBA" id="ARBA00022840"/>
    </source>
</evidence>
<evidence type="ECO:0000256" key="3">
    <source>
        <dbReference type="ARBA" id="ARBA00022723"/>
    </source>
</evidence>
<dbReference type="CDD" id="cd03109">
    <property type="entry name" value="DTBS"/>
    <property type="match status" value="1"/>
</dbReference>
<dbReference type="InterPro" id="IPR027417">
    <property type="entry name" value="P-loop_NTPase"/>
</dbReference>
<evidence type="ECO:0000256" key="9">
    <source>
        <dbReference type="HAMAP-Rule" id="MF_00336"/>
    </source>
</evidence>
<dbReference type="Proteomes" id="UP001168694">
    <property type="component" value="Unassembled WGS sequence"/>
</dbReference>
<evidence type="ECO:0000256" key="1">
    <source>
        <dbReference type="ARBA" id="ARBA00022490"/>
    </source>
</evidence>
<feature type="binding site" evidence="9">
    <location>
        <position position="58"/>
    </location>
    <ligand>
        <name>Mg(2+)</name>
        <dbReference type="ChEBI" id="CHEBI:18420"/>
    </ligand>
</feature>
<accession>A0ABT8E8E0</accession>
<comment type="pathway">
    <text evidence="9">Cofactor biosynthesis; biotin biosynthesis; biotin from 7,8-diaminononanoate: step 1/2.</text>
</comment>
<keyword evidence="3 9" id="KW-0479">Metal-binding</keyword>
<comment type="catalytic activity">
    <reaction evidence="9">
        <text>(7R,8S)-7,8-diammoniononanoate + CO2 + ATP = (4R,5S)-dethiobiotin + ADP + phosphate + 3 H(+)</text>
        <dbReference type="Rhea" id="RHEA:15805"/>
        <dbReference type="ChEBI" id="CHEBI:15378"/>
        <dbReference type="ChEBI" id="CHEBI:16526"/>
        <dbReference type="ChEBI" id="CHEBI:30616"/>
        <dbReference type="ChEBI" id="CHEBI:43474"/>
        <dbReference type="ChEBI" id="CHEBI:149469"/>
        <dbReference type="ChEBI" id="CHEBI:149473"/>
        <dbReference type="ChEBI" id="CHEBI:456216"/>
        <dbReference type="EC" id="6.3.3.3"/>
    </reaction>
</comment>
<dbReference type="PANTHER" id="PTHR43210:SF2">
    <property type="entry name" value="ATP-DEPENDENT DETHIOBIOTIN SYNTHETASE BIOD 2"/>
    <property type="match status" value="1"/>
</dbReference>
<evidence type="ECO:0000313" key="11">
    <source>
        <dbReference type="Proteomes" id="UP001168694"/>
    </source>
</evidence>
<evidence type="ECO:0000256" key="4">
    <source>
        <dbReference type="ARBA" id="ARBA00022741"/>
    </source>
</evidence>
<feature type="binding site" evidence="9">
    <location>
        <position position="58"/>
    </location>
    <ligand>
        <name>ATP</name>
        <dbReference type="ChEBI" id="CHEBI:30616"/>
    </ligand>
</feature>
<keyword evidence="6 9" id="KW-0067">ATP-binding</keyword>